<evidence type="ECO:0000313" key="3">
    <source>
        <dbReference type="Proteomes" id="UP000242444"/>
    </source>
</evidence>
<feature type="compositionally biased region" description="Basic and acidic residues" evidence="1">
    <location>
        <begin position="54"/>
        <end position="65"/>
    </location>
</feature>
<feature type="region of interest" description="Disordered" evidence="1">
    <location>
        <begin position="54"/>
        <end position="149"/>
    </location>
</feature>
<feature type="compositionally biased region" description="Pro residues" evidence="1">
    <location>
        <begin position="96"/>
        <end position="112"/>
    </location>
</feature>
<protein>
    <submittedName>
        <fullName evidence="2">Uncharacterized protein</fullName>
    </submittedName>
</protein>
<dbReference type="InParanoid" id="A0A263D8T9"/>
<organism evidence="2 3">
    <name type="scientific">Amycolatopsis antarctica</name>
    <dbReference type="NCBI Taxonomy" id="1854586"/>
    <lineage>
        <taxon>Bacteria</taxon>
        <taxon>Bacillati</taxon>
        <taxon>Actinomycetota</taxon>
        <taxon>Actinomycetes</taxon>
        <taxon>Pseudonocardiales</taxon>
        <taxon>Pseudonocardiaceae</taxon>
        <taxon>Amycolatopsis</taxon>
    </lineage>
</organism>
<evidence type="ECO:0000313" key="2">
    <source>
        <dbReference type="EMBL" id="OZM74922.1"/>
    </source>
</evidence>
<dbReference type="EMBL" id="NKYE01000001">
    <property type="protein sequence ID" value="OZM74922.1"/>
    <property type="molecule type" value="Genomic_DNA"/>
</dbReference>
<proteinExistence type="predicted"/>
<comment type="caution">
    <text evidence="2">The sequence shown here is derived from an EMBL/GenBank/DDBJ whole genome shotgun (WGS) entry which is preliminary data.</text>
</comment>
<dbReference type="RefSeq" id="WP_094860703.1">
    <property type="nucleotide sequence ID" value="NZ_NKYE01000001.1"/>
</dbReference>
<feature type="compositionally biased region" description="Acidic residues" evidence="1">
    <location>
        <begin position="83"/>
        <end position="94"/>
    </location>
</feature>
<feature type="compositionally biased region" description="Basic and acidic residues" evidence="1">
    <location>
        <begin position="113"/>
        <end position="127"/>
    </location>
</feature>
<dbReference type="AlphaFoldDB" id="A0A263D8T9"/>
<gene>
    <name evidence="2" type="ORF">CFN78_01525</name>
</gene>
<dbReference type="Proteomes" id="UP000242444">
    <property type="component" value="Unassembled WGS sequence"/>
</dbReference>
<evidence type="ECO:0000256" key="1">
    <source>
        <dbReference type="SAM" id="MobiDB-lite"/>
    </source>
</evidence>
<keyword evidence="3" id="KW-1185">Reference proteome</keyword>
<dbReference type="OrthoDB" id="3638423at2"/>
<accession>A0A263D8T9</accession>
<reference evidence="2 3" key="1">
    <citation type="submission" date="2017-07" db="EMBL/GenBank/DDBJ databases">
        <title>Amycolatopsis antarcticus sp. nov., isolated from the surface of an Antarcticus brown macroalga.</title>
        <authorList>
            <person name="Wang J."/>
            <person name="Leiva S."/>
            <person name="Huang J."/>
            <person name="Huang Y."/>
        </authorList>
    </citation>
    <scope>NUCLEOTIDE SEQUENCE [LARGE SCALE GENOMIC DNA]</scope>
    <source>
        <strain evidence="2 3">AU-G6</strain>
    </source>
</reference>
<name>A0A263D8T9_9PSEU</name>
<sequence length="149" mass="16210">MSAEGRLAAAREALAAVSREEHEQRGLRERRLAEVRAATATGLEADALRAAERIEEEKEVQRRAEASGGWVTDSTYAKKDAEDSFGFEEDDGSAEEPPPAGPPSPFPPPSPHPVHDPPAEPAPERPQARHARRAAVDDEDFAHTDWTAD</sequence>